<dbReference type="PANTHER" id="PTHR43800">
    <property type="entry name" value="PEPTIDYL-LYSINE N-ACETYLTRANSFERASE YJAB"/>
    <property type="match status" value="1"/>
</dbReference>
<gene>
    <name evidence="4" type="ORF">NO357_01950</name>
</gene>
<keyword evidence="1" id="KW-0808">Transferase</keyword>
<reference evidence="4" key="2">
    <citation type="submission" date="2023-02" db="EMBL/GenBank/DDBJ databases">
        <title>'Rhodoalgimonas zhirmunskyi' gen. nov., isolated from a red alga.</title>
        <authorList>
            <person name="Nedashkovskaya O.I."/>
            <person name="Otstavnykh N.Y."/>
            <person name="Bystritskaya E.P."/>
            <person name="Balabanova L.A."/>
            <person name="Isaeva M.P."/>
        </authorList>
    </citation>
    <scope>NUCLEOTIDE SEQUENCE</scope>
    <source>
        <strain evidence="4">KCTC 52189</strain>
    </source>
</reference>
<dbReference type="AlphaFoldDB" id="A0AAE3W9P9"/>
<dbReference type="CDD" id="cd04301">
    <property type="entry name" value="NAT_SF"/>
    <property type="match status" value="1"/>
</dbReference>
<keyword evidence="5" id="KW-1185">Reference proteome</keyword>
<dbReference type="InterPro" id="IPR016181">
    <property type="entry name" value="Acyl_CoA_acyltransferase"/>
</dbReference>
<evidence type="ECO:0000256" key="2">
    <source>
        <dbReference type="ARBA" id="ARBA00023315"/>
    </source>
</evidence>
<dbReference type="Proteomes" id="UP001226762">
    <property type="component" value="Unassembled WGS sequence"/>
</dbReference>
<dbReference type="SUPFAM" id="SSF55729">
    <property type="entry name" value="Acyl-CoA N-acyltransferases (Nat)"/>
    <property type="match status" value="1"/>
</dbReference>
<evidence type="ECO:0000313" key="5">
    <source>
        <dbReference type="Proteomes" id="UP001226762"/>
    </source>
</evidence>
<feature type="domain" description="N-acetyltransferase" evidence="3">
    <location>
        <begin position="40"/>
        <end position="190"/>
    </location>
</feature>
<evidence type="ECO:0000259" key="3">
    <source>
        <dbReference type="PROSITE" id="PS51186"/>
    </source>
</evidence>
<proteinExistence type="predicted"/>
<dbReference type="Pfam" id="PF00583">
    <property type="entry name" value="Acetyltransf_1"/>
    <property type="match status" value="1"/>
</dbReference>
<dbReference type="Gene3D" id="3.40.630.30">
    <property type="match status" value="1"/>
</dbReference>
<accession>A0AAE3W9P9</accession>
<protein>
    <submittedName>
        <fullName evidence="4">GNAT family N-acetyltransferase</fullName>
    </submittedName>
</protein>
<comment type="caution">
    <text evidence="4">The sequence shown here is derived from an EMBL/GenBank/DDBJ whole genome shotgun (WGS) entry which is preliminary data.</text>
</comment>
<name>A0AAE3W9P9_9RHOB</name>
<dbReference type="EMBL" id="JANHAX010000001">
    <property type="protein sequence ID" value="MDQ2088664.1"/>
    <property type="molecule type" value="Genomic_DNA"/>
</dbReference>
<dbReference type="RefSeq" id="WP_306733929.1">
    <property type="nucleotide sequence ID" value="NZ_JANHAX010000001.1"/>
</dbReference>
<reference evidence="4" key="1">
    <citation type="submission" date="2022-07" db="EMBL/GenBank/DDBJ databases">
        <authorList>
            <person name="Otstavnykh N."/>
            <person name="Isaeva M."/>
            <person name="Bystritskaya E."/>
        </authorList>
    </citation>
    <scope>NUCLEOTIDE SEQUENCE</scope>
    <source>
        <strain evidence="4">KCTC 52189</strain>
    </source>
</reference>
<keyword evidence="2" id="KW-0012">Acyltransferase</keyword>
<evidence type="ECO:0000256" key="1">
    <source>
        <dbReference type="ARBA" id="ARBA00022679"/>
    </source>
</evidence>
<dbReference type="PROSITE" id="PS51186">
    <property type="entry name" value="GNAT"/>
    <property type="match status" value="1"/>
</dbReference>
<evidence type="ECO:0000313" key="4">
    <source>
        <dbReference type="EMBL" id="MDQ2088664.1"/>
    </source>
</evidence>
<sequence length="196" mass="22135">MLDAGFHRVPKGHIAAVVTHLEMRARPAPRPEAKVSLALERVERPDPDWYRRLFRTVGADYLWFGRLEMTDADLAAILADPKVEVYAVRDGSEEAGLLELDFRTPTECELAYFGLAPGYVGGGSGRWLMNRAIRRAWRDGVDRVWVHTCSLDHPAALEFYLRSGFTPFAREIEIAEDPRLRGLLPENAAPQVPLLR</sequence>
<organism evidence="4 5">
    <name type="scientific">Marimonas arenosa</name>
    <dbReference type="NCBI Taxonomy" id="1795305"/>
    <lineage>
        <taxon>Bacteria</taxon>
        <taxon>Pseudomonadati</taxon>
        <taxon>Pseudomonadota</taxon>
        <taxon>Alphaproteobacteria</taxon>
        <taxon>Rhodobacterales</taxon>
        <taxon>Paracoccaceae</taxon>
        <taxon>Marimonas</taxon>
    </lineage>
</organism>
<dbReference type="GO" id="GO:0016747">
    <property type="term" value="F:acyltransferase activity, transferring groups other than amino-acyl groups"/>
    <property type="evidence" value="ECO:0007669"/>
    <property type="project" value="InterPro"/>
</dbReference>
<dbReference type="InterPro" id="IPR000182">
    <property type="entry name" value="GNAT_dom"/>
</dbReference>
<dbReference type="PANTHER" id="PTHR43800:SF1">
    <property type="entry name" value="PEPTIDYL-LYSINE N-ACETYLTRANSFERASE YJAB"/>
    <property type="match status" value="1"/>
</dbReference>